<dbReference type="Gene3D" id="1.20.1070.10">
    <property type="entry name" value="Rhodopsin 7-helix transmembrane proteins"/>
    <property type="match status" value="1"/>
</dbReference>
<evidence type="ECO:0000313" key="9">
    <source>
        <dbReference type="EMBL" id="EDV24406.1"/>
    </source>
</evidence>
<accession>B3RXE5</accession>
<dbReference type="InParanoid" id="B3RXE5"/>
<dbReference type="GO" id="GO:0007602">
    <property type="term" value="P:phototransduction"/>
    <property type="evidence" value="ECO:0000318"/>
    <property type="project" value="GO_Central"/>
</dbReference>
<evidence type="ECO:0000259" key="8">
    <source>
        <dbReference type="PROSITE" id="PS50262"/>
    </source>
</evidence>
<dbReference type="PANTHER" id="PTHR24372">
    <property type="entry name" value="GLYCOPROTEIN HORMONE RECEPTOR"/>
    <property type="match status" value="1"/>
</dbReference>
<feature type="transmembrane region" description="Helical" evidence="7">
    <location>
        <begin position="21"/>
        <end position="41"/>
    </location>
</feature>
<dbReference type="GO" id="GO:0071482">
    <property type="term" value="P:cellular response to light stimulus"/>
    <property type="evidence" value="ECO:0000318"/>
    <property type="project" value="GO_Central"/>
</dbReference>
<reference evidence="9 10" key="1">
    <citation type="journal article" date="2008" name="Nature">
        <title>The Trichoplax genome and the nature of placozoans.</title>
        <authorList>
            <person name="Srivastava M."/>
            <person name="Begovic E."/>
            <person name="Chapman J."/>
            <person name="Putnam N.H."/>
            <person name="Hellsten U."/>
            <person name="Kawashima T."/>
            <person name="Kuo A."/>
            <person name="Mitros T."/>
            <person name="Salamov A."/>
            <person name="Carpenter M.L."/>
            <person name="Signorovitch A.Y."/>
            <person name="Moreno M.A."/>
            <person name="Kamm K."/>
            <person name="Grimwood J."/>
            <person name="Schmutz J."/>
            <person name="Shapiro H."/>
            <person name="Grigoriev I.V."/>
            <person name="Buss L.W."/>
            <person name="Schierwater B."/>
            <person name="Dellaporta S.L."/>
            <person name="Rokhsar D.S."/>
        </authorList>
    </citation>
    <scope>NUCLEOTIDE SEQUENCE [LARGE SCALE GENOMIC DNA]</scope>
    <source>
        <strain evidence="9 10">Grell-BS-1999</strain>
    </source>
</reference>
<evidence type="ECO:0000256" key="1">
    <source>
        <dbReference type="ARBA" id="ARBA00004370"/>
    </source>
</evidence>
<dbReference type="InterPro" id="IPR017452">
    <property type="entry name" value="GPCR_Rhodpsn_7TM"/>
</dbReference>
<dbReference type="PANTHER" id="PTHR24372:SF77">
    <property type="entry name" value="G-PROTEIN COUPLED RECEPTORS FAMILY 1 PROFILE DOMAIN-CONTAINING PROTEIN"/>
    <property type="match status" value="1"/>
</dbReference>
<feature type="transmembrane region" description="Helical" evidence="7">
    <location>
        <begin position="70"/>
        <end position="93"/>
    </location>
</feature>
<keyword evidence="4" id="KW-0677">Repeat</keyword>
<feature type="transmembrane region" description="Helical" evidence="7">
    <location>
        <begin position="173"/>
        <end position="193"/>
    </location>
</feature>
<name>B3RXE5_TRIAD</name>
<keyword evidence="6 7" id="KW-0472">Membrane</keyword>
<sequence>MSCYFSMQKTNFFNKVFTTKRAFILVTIAYVCGLILMIPPLSGNLGNLSYLSNLGICIVAINSYTSLSGALYHITLITGIETIILIIIIICYCRLGSTIRKQLFQTAPEIANTNKAGDRQVRIVNNDLFHVERDFALIKTLFLMLWLDLCVQLPCIIYSIFTLAGNTKWNLTVILIFMIVSYANTIVNPILIIRNYGLRSTRKVNRKRHRANRGPETAANRAVLRQHGLL</sequence>
<evidence type="ECO:0000256" key="3">
    <source>
        <dbReference type="ARBA" id="ARBA00022692"/>
    </source>
</evidence>
<comment type="subcellular location">
    <subcellularLocation>
        <location evidence="1">Membrane</location>
    </subcellularLocation>
</comment>
<dbReference type="Pfam" id="PF00001">
    <property type="entry name" value="7tm_1"/>
    <property type="match status" value="1"/>
</dbReference>
<evidence type="ECO:0000256" key="7">
    <source>
        <dbReference type="SAM" id="Phobius"/>
    </source>
</evidence>
<keyword evidence="5 7" id="KW-1133">Transmembrane helix</keyword>
<evidence type="ECO:0000256" key="5">
    <source>
        <dbReference type="ARBA" id="ARBA00022989"/>
    </source>
</evidence>
<proteinExistence type="predicted"/>
<evidence type="ECO:0000256" key="6">
    <source>
        <dbReference type="ARBA" id="ARBA00023136"/>
    </source>
</evidence>
<dbReference type="InterPro" id="IPR000276">
    <property type="entry name" value="GPCR_Rhodpsn"/>
</dbReference>
<dbReference type="KEGG" id="tad:TRIADDRAFT_56181"/>
<dbReference type="CTD" id="6753956"/>
<evidence type="ECO:0000256" key="4">
    <source>
        <dbReference type="ARBA" id="ARBA00022737"/>
    </source>
</evidence>
<feature type="domain" description="G-protein coupled receptors family 1 profile" evidence="8">
    <location>
        <begin position="1"/>
        <end position="192"/>
    </location>
</feature>
<dbReference type="GO" id="GO:0007186">
    <property type="term" value="P:G protein-coupled receptor signaling pathway"/>
    <property type="evidence" value="ECO:0000318"/>
    <property type="project" value="GO_Central"/>
</dbReference>
<gene>
    <name evidence="9" type="ORF">TRIADDRAFT_56181</name>
</gene>
<dbReference type="SUPFAM" id="SSF81321">
    <property type="entry name" value="Family A G protein-coupled receptor-like"/>
    <property type="match status" value="1"/>
</dbReference>
<dbReference type="GeneID" id="6753956"/>
<keyword evidence="3 7" id="KW-0812">Transmembrane</keyword>
<dbReference type="EMBL" id="DS985245">
    <property type="protein sequence ID" value="EDV24406.1"/>
    <property type="molecule type" value="Genomic_DNA"/>
</dbReference>
<dbReference type="RefSeq" id="XP_002112296.1">
    <property type="nucleotide sequence ID" value="XM_002112260.1"/>
</dbReference>
<evidence type="ECO:0000256" key="2">
    <source>
        <dbReference type="ARBA" id="ARBA00022614"/>
    </source>
</evidence>
<dbReference type="PROSITE" id="PS50262">
    <property type="entry name" value="G_PROTEIN_RECEP_F1_2"/>
    <property type="match status" value="1"/>
</dbReference>
<dbReference type="HOGENOM" id="CLU_1206162_0_0_1"/>
<dbReference type="GO" id="GO:0005886">
    <property type="term" value="C:plasma membrane"/>
    <property type="evidence" value="ECO:0000318"/>
    <property type="project" value="GO_Central"/>
</dbReference>
<organism evidence="9 10">
    <name type="scientific">Trichoplax adhaerens</name>
    <name type="common">Trichoplax reptans</name>
    <dbReference type="NCBI Taxonomy" id="10228"/>
    <lineage>
        <taxon>Eukaryota</taxon>
        <taxon>Metazoa</taxon>
        <taxon>Placozoa</taxon>
        <taxon>Uniplacotomia</taxon>
        <taxon>Trichoplacea</taxon>
        <taxon>Trichoplacidae</taxon>
        <taxon>Trichoplax</taxon>
    </lineage>
</organism>
<dbReference type="Proteomes" id="UP000009022">
    <property type="component" value="Unassembled WGS sequence"/>
</dbReference>
<keyword evidence="10" id="KW-1185">Reference proteome</keyword>
<keyword evidence="2" id="KW-0433">Leucine-rich repeat</keyword>
<dbReference type="CDD" id="cd00637">
    <property type="entry name" value="7tm_classA_rhodopsin-like"/>
    <property type="match status" value="1"/>
</dbReference>
<protein>
    <recommendedName>
        <fullName evidence="8">G-protein coupled receptors family 1 profile domain-containing protein</fullName>
    </recommendedName>
</protein>
<dbReference type="GO" id="GO:0008020">
    <property type="term" value="F:G protein-coupled photoreceptor activity"/>
    <property type="evidence" value="ECO:0000318"/>
    <property type="project" value="GO_Central"/>
</dbReference>
<feature type="transmembrane region" description="Helical" evidence="7">
    <location>
        <begin position="141"/>
        <end position="161"/>
    </location>
</feature>
<dbReference type="AlphaFoldDB" id="B3RXE5"/>
<evidence type="ECO:0000313" key="10">
    <source>
        <dbReference type="Proteomes" id="UP000009022"/>
    </source>
</evidence>